<keyword evidence="2" id="KW-1133">Transmembrane helix</keyword>
<dbReference type="PROSITE" id="PS51257">
    <property type="entry name" value="PROKAR_LIPOPROTEIN"/>
    <property type="match status" value="1"/>
</dbReference>
<evidence type="ECO:0000256" key="1">
    <source>
        <dbReference type="SAM" id="MobiDB-lite"/>
    </source>
</evidence>
<dbReference type="InterPro" id="IPR025241">
    <property type="entry name" value="DUF4190"/>
</dbReference>
<dbReference type="EMBL" id="RBXX01000002">
    <property type="protein sequence ID" value="RKT84875.1"/>
    <property type="molecule type" value="Genomic_DNA"/>
</dbReference>
<keyword evidence="7" id="KW-1185">Reference proteome</keyword>
<dbReference type="Pfam" id="PF13828">
    <property type="entry name" value="DUF4190"/>
    <property type="match status" value="1"/>
</dbReference>
<reference evidence="4 7" key="2">
    <citation type="submission" date="2018-10" db="EMBL/GenBank/DDBJ databases">
        <title>Sequencing the genomes of 1000 actinobacteria strains.</title>
        <authorList>
            <person name="Klenk H.-P."/>
        </authorList>
    </citation>
    <scope>NUCLEOTIDE SEQUENCE [LARGE SCALE GENOMIC DNA]</scope>
    <source>
        <strain evidence="4 7">DSM 45119</strain>
    </source>
</reference>
<evidence type="ECO:0000259" key="3">
    <source>
        <dbReference type="Pfam" id="PF13828"/>
    </source>
</evidence>
<reference evidence="5 6" key="1">
    <citation type="submission" date="2016-10" db="EMBL/GenBank/DDBJ databases">
        <authorList>
            <person name="de Groot N.N."/>
        </authorList>
    </citation>
    <scope>NUCLEOTIDE SEQUENCE [LARGE SCALE GENOMIC DNA]</scope>
    <source>
        <strain evidence="5 6">CPCC 201259</strain>
    </source>
</reference>
<keyword evidence="2" id="KW-0812">Transmembrane</keyword>
<sequence length="122" mass="12507">MVDLREPSAEQGPRTNGLAIASLIVSVVGLISCCGGLLIGPVGAILGHRALAAVRRDPGRYGNRGLALADVIVGWIAFALGCSASSTSSSPRRPRPPKCCVASSDSRDVRPVCPGDRISLAT</sequence>
<protein>
    <submittedName>
        <fullName evidence="4">Uncharacterized protein DUF4190</fullName>
    </submittedName>
</protein>
<evidence type="ECO:0000313" key="5">
    <source>
        <dbReference type="EMBL" id="SFM37786.1"/>
    </source>
</evidence>
<feature type="region of interest" description="Disordered" evidence="1">
    <location>
        <begin position="84"/>
        <end position="109"/>
    </location>
</feature>
<evidence type="ECO:0000313" key="4">
    <source>
        <dbReference type="EMBL" id="RKT84875.1"/>
    </source>
</evidence>
<evidence type="ECO:0000313" key="7">
    <source>
        <dbReference type="Proteomes" id="UP000270697"/>
    </source>
</evidence>
<dbReference type="AlphaFoldDB" id="A0A1I4QDB7"/>
<accession>A0A1I4QDB7</accession>
<dbReference type="RefSeq" id="WP_246025369.1">
    <property type="nucleotide sequence ID" value="NZ_FOUP01000001.1"/>
</dbReference>
<organism evidence="5 6">
    <name type="scientific">Saccharopolyspora antimicrobica</name>
    <dbReference type="NCBI Taxonomy" id="455193"/>
    <lineage>
        <taxon>Bacteria</taxon>
        <taxon>Bacillati</taxon>
        <taxon>Actinomycetota</taxon>
        <taxon>Actinomycetes</taxon>
        <taxon>Pseudonocardiales</taxon>
        <taxon>Pseudonocardiaceae</taxon>
        <taxon>Saccharopolyspora</taxon>
    </lineage>
</organism>
<evidence type="ECO:0000313" key="6">
    <source>
        <dbReference type="Proteomes" id="UP000199398"/>
    </source>
</evidence>
<dbReference type="EMBL" id="FOUP01000001">
    <property type="protein sequence ID" value="SFM37786.1"/>
    <property type="molecule type" value="Genomic_DNA"/>
</dbReference>
<proteinExistence type="predicted"/>
<dbReference type="STRING" id="455193.SAMN05421805_10167"/>
<feature type="transmembrane region" description="Helical" evidence="2">
    <location>
        <begin position="66"/>
        <end position="86"/>
    </location>
</feature>
<dbReference type="Proteomes" id="UP000270697">
    <property type="component" value="Unassembled WGS sequence"/>
</dbReference>
<name>A0A1I4QDB7_9PSEU</name>
<feature type="transmembrane region" description="Helical" evidence="2">
    <location>
        <begin position="20"/>
        <end position="46"/>
    </location>
</feature>
<keyword evidence="2" id="KW-0472">Membrane</keyword>
<evidence type="ECO:0000256" key="2">
    <source>
        <dbReference type="SAM" id="Phobius"/>
    </source>
</evidence>
<dbReference type="Proteomes" id="UP000199398">
    <property type="component" value="Unassembled WGS sequence"/>
</dbReference>
<feature type="domain" description="DUF4190" evidence="3">
    <location>
        <begin position="18"/>
        <end position="81"/>
    </location>
</feature>
<gene>
    <name evidence="4" type="ORF">ATL45_3206</name>
    <name evidence="5" type="ORF">SAMN05421805_10167</name>
</gene>